<evidence type="ECO:0000313" key="1">
    <source>
        <dbReference type="EMBL" id="EFH59310.1"/>
    </source>
</evidence>
<accession>D7L6P8</accession>
<dbReference type="Gramene" id="scaffold_302021.1">
    <property type="protein sequence ID" value="scaffold_302021.1"/>
    <property type="gene ID" value="scaffold_302021.1"/>
</dbReference>
<dbReference type="HOGENOM" id="CLU_2515711_0_0_1"/>
<evidence type="ECO:0000313" key="2">
    <source>
        <dbReference type="Proteomes" id="UP000008694"/>
    </source>
</evidence>
<reference evidence="2" key="1">
    <citation type="journal article" date="2011" name="Nat. Genet.">
        <title>The Arabidopsis lyrata genome sequence and the basis of rapid genome size change.</title>
        <authorList>
            <person name="Hu T.T."/>
            <person name="Pattyn P."/>
            <person name="Bakker E.G."/>
            <person name="Cao J."/>
            <person name="Cheng J.-F."/>
            <person name="Clark R.M."/>
            <person name="Fahlgren N."/>
            <person name="Fawcett J.A."/>
            <person name="Grimwood J."/>
            <person name="Gundlach H."/>
            <person name="Haberer G."/>
            <person name="Hollister J.D."/>
            <person name="Ossowski S."/>
            <person name="Ottilar R.P."/>
            <person name="Salamov A.A."/>
            <person name="Schneeberger K."/>
            <person name="Spannagl M."/>
            <person name="Wang X."/>
            <person name="Yang L."/>
            <person name="Nasrallah M.E."/>
            <person name="Bergelson J."/>
            <person name="Carrington J.C."/>
            <person name="Gaut B.S."/>
            <person name="Schmutz J."/>
            <person name="Mayer K.F.X."/>
            <person name="Van de Peer Y."/>
            <person name="Grigoriev I.V."/>
            <person name="Nordborg M."/>
            <person name="Weigel D."/>
            <person name="Guo Y.-L."/>
        </authorList>
    </citation>
    <scope>NUCLEOTIDE SEQUENCE [LARGE SCALE GENOMIC DNA]</scope>
    <source>
        <strain evidence="2">cv. MN47</strain>
    </source>
</reference>
<proteinExistence type="predicted"/>
<sequence>MEVAEDAGESEKLAAGSPRICSGGTQVAAASVRVAVKEYVKCRFFSSSETAKTIGVRFFSSSESGETEKKVRDCVCRVQQIKKKL</sequence>
<dbReference type="Proteomes" id="UP000008694">
    <property type="component" value="Unassembled WGS sequence"/>
</dbReference>
<dbReference type="EMBL" id="GL348715">
    <property type="protein sequence ID" value="EFH59310.1"/>
    <property type="molecule type" value="Genomic_DNA"/>
</dbReference>
<keyword evidence="2" id="KW-1185">Reference proteome</keyword>
<organism evidence="2">
    <name type="scientific">Arabidopsis lyrata subsp. lyrata</name>
    <name type="common">Lyre-leaved rock-cress</name>
    <dbReference type="NCBI Taxonomy" id="81972"/>
    <lineage>
        <taxon>Eukaryota</taxon>
        <taxon>Viridiplantae</taxon>
        <taxon>Streptophyta</taxon>
        <taxon>Embryophyta</taxon>
        <taxon>Tracheophyta</taxon>
        <taxon>Spermatophyta</taxon>
        <taxon>Magnoliopsida</taxon>
        <taxon>eudicotyledons</taxon>
        <taxon>Gunneridae</taxon>
        <taxon>Pentapetalae</taxon>
        <taxon>rosids</taxon>
        <taxon>malvids</taxon>
        <taxon>Brassicales</taxon>
        <taxon>Brassicaceae</taxon>
        <taxon>Camelineae</taxon>
        <taxon>Arabidopsis</taxon>
    </lineage>
</organism>
<gene>
    <name evidence="1" type="ORF">ARALYDRAFT_898051</name>
</gene>
<protein>
    <submittedName>
        <fullName evidence="1">Predicted protein</fullName>
    </submittedName>
</protein>
<dbReference type="AlphaFoldDB" id="D7L6P8"/>
<name>D7L6P8_ARALL</name>